<comment type="caution">
    <text evidence="2">The sequence shown here is derived from an EMBL/GenBank/DDBJ whole genome shotgun (WGS) entry which is preliminary data.</text>
</comment>
<feature type="signal peptide" evidence="1">
    <location>
        <begin position="1"/>
        <end position="32"/>
    </location>
</feature>
<dbReference type="PROSITE" id="PS51257">
    <property type="entry name" value="PROKAR_LIPOPROTEIN"/>
    <property type="match status" value="1"/>
</dbReference>
<dbReference type="RefSeq" id="WP_247067310.1">
    <property type="nucleotide sequence ID" value="NZ_CP094848.1"/>
</dbReference>
<name>A0AAW5EUQ9_NOVHA</name>
<evidence type="ECO:0000313" key="2">
    <source>
        <dbReference type="EMBL" id="MCJ8354537.1"/>
    </source>
</evidence>
<protein>
    <submittedName>
        <fullName evidence="2">Uncharacterized protein</fullName>
    </submittedName>
</protein>
<dbReference type="AlphaFoldDB" id="A0AAW5EUQ9"/>
<evidence type="ECO:0000256" key="1">
    <source>
        <dbReference type="SAM" id="SignalP"/>
    </source>
</evidence>
<reference evidence="2" key="1">
    <citation type="journal article" date="2021" name="Polymers (Basel)">
        <title>Highly Stretchable Bacterial Cellulose Produced by Komagataeibacter hansenii SI1.</title>
        <authorList>
            <person name="Cielecka I."/>
            <person name="Ryngajllo M."/>
            <person name="Maniukiewicz W."/>
            <person name="Bielecki S."/>
        </authorList>
    </citation>
    <scope>NUCLEOTIDE SEQUENCE</scope>
    <source>
        <strain evidence="2">SI1</strain>
    </source>
</reference>
<gene>
    <name evidence="2" type="ORF">K1W68_11145</name>
</gene>
<keyword evidence="1" id="KW-0732">Signal</keyword>
<proteinExistence type="predicted"/>
<dbReference type="EMBL" id="JAIBCX010000029">
    <property type="protein sequence ID" value="MCJ8354537.1"/>
    <property type="molecule type" value="Genomic_DNA"/>
</dbReference>
<sequence>MIRIKRYFGLLAASFLGACILSGTVLVPDAYADPDVMPREFGNCMVGPSPHTFEEVIVFCGESKTEPRFNIGTTIDEESPGKKRVPILYYYDPHNKDINKNVTFDFGSYHHINGWVTNPPGAWAVKDGRLSIWTPALQALMSTETFSATSDSGTSTVDLTGFSQAFQYFASEYKRIHHQPFPAWH</sequence>
<reference evidence="2" key="2">
    <citation type="submission" date="2022-03" db="EMBL/GenBank/DDBJ databases">
        <authorList>
            <person name="Ryngajllo M."/>
            <person name="Jacek P."/>
            <person name="Kubiak K."/>
        </authorList>
    </citation>
    <scope>NUCLEOTIDE SEQUENCE</scope>
    <source>
        <strain evidence="2">SI1</strain>
    </source>
</reference>
<accession>A0AAW5EUQ9</accession>
<dbReference type="Proteomes" id="UP001202887">
    <property type="component" value="Unassembled WGS sequence"/>
</dbReference>
<organism evidence="2 3">
    <name type="scientific">Novacetimonas hansenii</name>
    <name type="common">Komagataeibacter hansenii</name>
    <dbReference type="NCBI Taxonomy" id="436"/>
    <lineage>
        <taxon>Bacteria</taxon>
        <taxon>Pseudomonadati</taxon>
        <taxon>Pseudomonadota</taxon>
        <taxon>Alphaproteobacteria</taxon>
        <taxon>Acetobacterales</taxon>
        <taxon>Acetobacteraceae</taxon>
        <taxon>Novacetimonas</taxon>
    </lineage>
</organism>
<feature type="chain" id="PRO_5043756012" evidence="1">
    <location>
        <begin position="33"/>
        <end position="185"/>
    </location>
</feature>
<evidence type="ECO:0000313" key="3">
    <source>
        <dbReference type="Proteomes" id="UP001202887"/>
    </source>
</evidence>